<dbReference type="Pfam" id="PF00534">
    <property type="entry name" value="Glycos_transf_1"/>
    <property type="match status" value="1"/>
</dbReference>
<dbReference type="CDD" id="cd03808">
    <property type="entry name" value="GT4_CapM-like"/>
    <property type="match status" value="1"/>
</dbReference>
<dbReference type="SUPFAM" id="SSF53756">
    <property type="entry name" value="UDP-Glycosyltransferase/glycogen phosphorylase"/>
    <property type="match status" value="1"/>
</dbReference>
<proteinExistence type="predicted"/>
<dbReference type="PANTHER" id="PTHR45947:SF3">
    <property type="entry name" value="SULFOQUINOVOSYL TRANSFERASE SQD2"/>
    <property type="match status" value="1"/>
</dbReference>
<dbReference type="RefSeq" id="WP_381446993.1">
    <property type="nucleotide sequence ID" value="NZ_JBHSNP010000029.1"/>
</dbReference>
<dbReference type="PANTHER" id="PTHR45947">
    <property type="entry name" value="SULFOQUINOVOSYL TRANSFERASE SQD2"/>
    <property type="match status" value="1"/>
</dbReference>
<evidence type="ECO:0000313" key="3">
    <source>
        <dbReference type="EMBL" id="MFC5604804.1"/>
    </source>
</evidence>
<dbReference type="InterPro" id="IPR050194">
    <property type="entry name" value="Glycosyltransferase_grp1"/>
</dbReference>
<reference evidence="4" key="1">
    <citation type="journal article" date="2019" name="Int. J. Syst. Evol. Microbiol.">
        <title>The Global Catalogue of Microorganisms (GCM) 10K type strain sequencing project: providing services to taxonomists for standard genome sequencing and annotation.</title>
        <authorList>
            <consortium name="The Broad Institute Genomics Platform"/>
            <consortium name="The Broad Institute Genome Sequencing Center for Infectious Disease"/>
            <person name="Wu L."/>
            <person name="Ma J."/>
        </authorList>
    </citation>
    <scope>NUCLEOTIDE SEQUENCE [LARGE SCALE GENOMIC DNA]</scope>
    <source>
        <strain evidence="4">KACC 11299</strain>
    </source>
</reference>
<evidence type="ECO:0000259" key="1">
    <source>
        <dbReference type="Pfam" id="PF00534"/>
    </source>
</evidence>
<protein>
    <submittedName>
        <fullName evidence="3">Glycosyltransferase family 4 protein</fullName>
    </submittedName>
</protein>
<dbReference type="InterPro" id="IPR001296">
    <property type="entry name" value="Glyco_trans_1"/>
</dbReference>
<evidence type="ECO:0000313" key="4">
    <source>
        <dbReference type="Proteomes" id="UP001596071"/>
    </source>
</evidence>
<feature type="domain" description="Glycosyltransferase subfamily 4-like N-terminal" evidence="2">
    <location>
        <begin position="3"/>
        <end position="150"/>
    </location>
</feature>
<sequence length="377" mass="43472">MRVLFVASIFGHITAFHIPFIKLLKSKGYEVWVACNKSKSNSMPERDLENLGVKCITIDFTRSPFTLKTIKALSQLRHLLKYNDFNLIHVHTPTAALLTRFINSRVKKNPIIYTAHGFHFFRGAPLRNWFIYFPLERMAAKWTNKIITINKEDYKRAKKIFKQSRVVSYVQGVGVESFIKNWDKEEKITFKKGLGIPDDSIVITYIAEINKNKNHYFLLRNWKEIKKSCPKSVLLIVGDGNKRTGVEQFILDEQLVDVHLLGYRNDIDKILEITDVVTLLSYREGLPKSIMEAMAAGLPCVVSDTRGLRDLITDGHNGYVIPHNDDSLLIRTFVTLLNDESLRHKLGKASLLSVEPYKLENVLKEYEIVYNEILESR</sequence>
<dbReference type="Pfam" id="PF13477">
    <property type="entry name" value="Glyco_trans_4_2"/>
    <property type="match status" value="1"/>
</dbReference>
<comment type="caution">
    <text evidence="3">The sequence shown here is derived from an EMBL/GenBank/DDBJ whole genome shotgun (WGS) entry which is preliminary data.</text>
</comment>
<dbReference type="Gene3D" id="3.40.50.2000">
    <property type="entry name" value="Glycogen Phosphorylase B"/>
    <property type="match status" value="2"/>
</dbReference>
<dbReference type="EMBL" id="JBHSNP010000029">
    <property type="protein sequence ID" value="MFC5604804.1"/>
    <property type="molecule type" value="Genomic_DNA"/>
</dbReference>
<evidence type="ECO:0000259" key="2">
    <source>
        <dbReference type="Pfam" id="PF13477"/>
    </source>
</evidence>
<dbReference type="InterPro" id="IPR028098">
    <property type="entry name" value="Glyco_trans_4-like_N"/>
</dbReference>
<gene>
    <name evidence="3" type="ORF">ACFPTP_16330</name>
</gene>
<feature type="domain" description="Glycosyl transferase family 1" evidence="1">
    <location>
        <begin position="189"/>
        <end position="349"/>
    </location>
</feature>
<keyword evidence="4" id="KW-1185">Reference proteome</keyword>
<accession>A0ABW0U2L9</accession>
<dbReference type="Proteomes" id="UP001596071">
    <property type="component" value="Unassembled WGS sequence"/>
</dbReference>
<name>A0ABW0U2L9_9BACL</name>
<organism evidence="3 4">
    <name type="scientific">Sporosarcina koreensis</name>
    <dbReference type="NCBI Taxonomy" id="334735"/>
    <lineage>
        <taxon>Bacteria</taxon>
        <taxon>Bacillati</taxon>
        <taxon>Bacillota</taxon>
        <taxon>Bacilli</taxon>
        <taxon>Bacillales</taxon>
        <taxon>Caryophanaceae</taxon>
        <taxon>Sporosarcina</taxon>
    </lineage>
</organism>